<protein>
    <submittedName>
        <fullName evidence="1">Uncharacterized protein</fullName>
    </submittedName>
</protein>
<accession>A0AAN7S9X7</accession>
<sequence>MKSIIFTMSPKVKDFFQFYVTAFNNEVTGLMDEGRAVDIIYLNFNQGWLESSSAEKDRGFLVDTKLDMRLQCALAAKKANSLLSCMSLSAASRSREVILPVLALVRPHLKCWVQCWARQYERGMDIME</sequence>
<gene>
    <name evidence="1" type="ORF">QYF61_021172</name>
</gene>
<keyword evidence="2" id="KW-1185">Reference proteome</keyword>
<reference evidence="1 2" key="1">
    <citation type="journal article" date="2023" name="J. Hered.">
        <title>Chromosome-level genome of the wood stork (Mycteria americana) provides insight into avian chromosome evolution.</title>
        <authorList>
            <person name="Flamio R. Jr."/>
            <person name="Ramstad K.M."/>
        </authorList>
    </citation>
    <scope>NUCLEOTIDE SEQUENCE [LARGE SCALE GENOMIC DNA]</scope>
    <source>
        <strain evidence="1">JAX WOST 10</strain>
    </source>
</reference>
<dbReference type="PANTHER" id="PTHR33332">
    <property type="entry name" value="REVERSE TRANSCRIPTASE DOMAIN-CONTAINING PROTEIN"/>
    <property type="match status" value="1"/>
</dbReference>
<organism evidence="1 2">
    <name type="scientific">Mycteria americana</name>
    <name type="common">Wood stork</name>
    <dbReference type="NCBI Taxonomy" id="33587"/>
    <lineage>
        <taxon>Eukaryota</taxon>
        <taxon>Metazoa</taxon>
        <taxon>Chordata</taxon>
        <taxon>Craniata</taxon>
        <taxon>Vertebrata</taxon>
        <taxon>Euteleostomi</taxon>
        <taxon>Archelosauria</taxon>
        <taxon>Archosauria</taxon>
        <taxon>Dinosauria</taxon>
        <taxon>Saurischia</taxon>
        <taxon>Theropoda</taxon>
        <taxon>Coelurosauria</taxon>
        <taxon>Aves</taxon>
        <taxon>Neognathae</taxon>
        <taxon>Neoaves</taxon>
        <taxon>Aequornithes</taxon>
        <taxon>Ciconiiformes</taxon>
        <taxon>Ciconiidae</taxon>
        <taxon>Mycteria</taxon>
    </lineage>
</organism>
<evidence type="ECO:0000313" key="1">
    <source>
        <dbReference type="EMBL" id="KAK4832247.1"/>
    </source>
</evidence>
<dbReference type="EMBL" id="JAUNZN010000001">
    <property type="protein sequence ID" value="KAK4832247.1"/>
    <property type="molecule type" value="Genomic_DNA"/>
</dbReference>
<dbReference type="AlphaFoldDB" id="A0AAN7S9X7"/>
<dbReference type="Proteomes" id="UP001333110">
    <property type="component" value="Unassembled WGS sequence"/>
</dbReference>
<name>A0AAN7S9X7_MYCAM</name>
<comment type="caution">
    <text evidence="1">The sequence shown here is derived from an EMBL/GenBank/DDBJ whole genome shotgun (WGS) entry which is preliminary data.</text>
</comment>
<evidence type="ECO:0000313" key="2">
    <source>
        <dbReference type="Proteomes" id="UP001333110"/>
    </source>
</evidence>
<proteinExistence type="predicted"/>